<evidence type="ECO:0000313" key="4">
    <source>
        <dbReference type="Proteomes" id="UP000265882"/>
    </source>
</evidence>
<dbReference type="Proteomes" id="UP000265882">
    <property type="component" value="Unassembled WGS sequence"/>
</dbReference>
<dbReference type="InterPro" id="IPR029068">
    <property type="entry name" value="Glyas_Bleomycin-R_OHBP_Dase"/>
</dbReference>
<dbReference type="InterPro" id="IPR018146">
    <property type="entry name" value="Glyoxalase_1_CS"/>
</dbReference>
<dbReference type="PROSITE" id="PS51819">
    <property type="entry name" value="VOC"/>
    <property type="match status" value="1"/>
</dbReference>
<dbReference type="GO" id="GO:0004493">
    <property type="term" value="F:methylmalonyl-CoA epimerase activity"/>
    <property type="evidence" value="ECO:0007669"/>
    <property type="project" value="TreeGrafter"/>
</dbReference>
<accession>A0A3A4NAF3</accession>
<evidence type="ECO:0000256" key="1">
    <source>
        <dbReference type="ARBA" id="ARBA00022723"/>
    </source>
</evidence>
<protein>
    <submittedName>
        <fullName evidence="3">VOC family protein</fullName>
    </submittedName>
</protein>
<dbReference type="GO" id="GO:0004462">
    <property type="term" value="F:lactoylglutathione lyase activity"/>
    <property type="evidence" value="ECO:0007669"/>
    <property type="project" value="InterPro"/>
</dbReference>
<organism evidence="3 4">
    <name type="scientific">Abyssobacteria bacterium (strain SURF_5)</name>
    <dbReference type="NCBI Taxonomy" id="2093360"/>
    <lineage>
        <taxon>Bacteria</taxon>
        <taxon>Pseudomonadati</taxon>
        <taxon>Candidatus Hydrogenedentota</taxon>
        <taxon>Candidatus Abyssobacteria</taxon>
    </lineage>
</organism>
<proteinExistence type="predicted"/>
<dbReference type="PROSITE" id="PS00934">
    <property type="entry name" value="GLYOXALASE_I_1"/>
    <property type="match status" value="1"/>
</dbReference>
<evidence type="ECO:0000259" key="2">
    <source>
        <dbReference type="PROSITE" id="PS51819"/>
    </source>
</evidence>
<reference evidence="3 4" key="1">
    <citation type="journal article" date="2017" name="ISME J.">
        <title>Energy and carbon metabolisms in a deep terrestrial subsurface fluid microbial community.</title>
        <authorList>
            <person name="Momper L."/>
            <person name="Jungbluth S.P."/>
            <person name="Lee M.D."/>
            <person name="Amend J.P."/>
        </authorList>
    </citation>
    <scope>NUCLEOTIDE SEQUENCE [LARGE SCALE GENOMIC DNA]</scope>
    <source>
        <strain evidence="3">SURF_5</strain>
    </source>
</reference>
<dbReference type="EMBL" id="QZKU01000133">
    <property type="protein sequence ID" value="RJP15625.1"/>
    <property type="molecule type" value="Genomic_DNA"/>
</dbReference>
<dbReference type="Pfam" id="PF00903">
    <property type="entry name" value="Glyoxalase"/>
    <property type="match status" value="1"/>
</dbReference>
<dbReference type="PANTHER" id="PTHR43048:SF3">
    <property type="entry name" value="METHYLMALONYL-COA EPIMERASE, MITOCHONDRIAL"/>
    <property type="match status" value="1"/>
</dbReference>
<dbReference type="GO" id="GO:0046491">
    <property type="term" value="P:L-methylmalonyl-CoA metabolic process"/>
    <property type="evidence" value="ECO:0007669"/>
    <property type="project" value="TreeGrafter"/>
</dbReference>
<dbReference type="InterPro" id="IPR051785">
    <property type="entry name" value="MMCE/EMCE_epimerase"/>
</dbReference>
<dbReference type="AlphaFoldDB" id="A0A3A4NAF3"/>
<name>A0A3A4NAF3_ABYX5</name>
<dbReference type="PANTHER" id="PTHR43048">
    <property type="entry name" value="METHYLMALONYL-COA EPIMERASE"/>
    <property type="match status" value="1"/>
</dbReference>
<dbReference type="Gene3D" id="3.10.180.10">
    <property type="entry name" value="2,3-Dihydroxybiphenyl 1,2-Dioxygenase, domain 1"/>
    <property type="match status" value="1"/>
</dbReference>
<keyword evidence="1" id="KW-0479">Metal-binding</keyword>
<evidence type="ECO:0000313" key="3">
    <source>
        <dbReference type="EMBL" id="RJP15625.1"/>
    </source>
</evidence>
<dbReference type="SUPFAM" id="SSF54593">
    <property type="entry name" value="Glyoxalase/Bleomycin resistance protein/Dihydroxybiphenyl dioxygenase"/>
    <property type="match status" value="1"/>
</dbReference>
<comment type="caution">
    <text evidence="3">The sequence shown here is derived from an EMBL/GenBank/DDBJ whole genome shotgun (WGS) entry which is preliminary data.</text>
</comment>
<dbReference type="InterPro" id="IPR004360">
    <property type="entry name" value="Glyas_Fos-R_dOase_dom"/>
</dbReference>
<dbReference type="GO" id="GO:0046872">
    <property type="term" value="F:metal ion binding"/>
    <property type="evidence" value="ECO:0007669"/>
    <property type="project" value="UniProtKB-KW"/>
</dbReference>
<dbReference type="InterPro" id="IPR037523">
    <property type="entry name" value="VOC_core"/>
</dbReference>
<gene>
    <name evidence="3" type="ORF">C4520_19995</name>
</gene>
<feature type="domain" description="VOC" evidence="2">
    <location>
        <begin position="5"/>
        <end position="142"/>
    </location>
</feature>
<sequence>MHLKEVQHIAISVSDMEKSLAFYRDLLGLEVMMDFEVADNRGIETVLGVKGLKMRYVLFNNKGASINLLEIRNPKGENVARKLRPYDQCIHHFAFAVDDAEAVYQELKSNGIEFVSPPQDLGMAKACAFYGPDGEVIELMEFLRRG</sequence>